<dbReference type="InterPro" id="IPR000477">
    <property type="entry name" value="RT_dom"/>
</dbReference>
<sequence length="229" mass="26027">MSISNADILSAVKKTKPNKVCGSDNIPAFIIRDCITSFLSPLCHIYNLIILTSTFPKVWKTSRIIPVFKFDNRSHIHNYRPIALLSNYSKIFECIVSKAMYAHMLPMINVNQHGFVQGRSTTTNLMEFTQFVSSALDNRQQVDAVYTDLTKAFDTVHHCILLKKLKQYGFCDAMGDLMKSFMFSRYQFVECSGSKSDLFHAKSGVTQGSTLGPLLFLIYYNDDILQRCC</sequence>
<comment type="caution">
    <text evidence="2">The sequence shown here is derived from an EMBL/GenBank/DDBJ whole genome shotgun (WGS) entry which is preliminary data.</text>
</comment>
<feature type="domain" description="Reverse transcriptase" evidence="1">
    <location>
        <begin position="48"/>
        <end position="229"/>
    </location>
</feature>
<dbReference type="CDD" id="cd01650">
    <property type="entry name" value="RT_nLTR_like"/>
    <property type="match status" value="1"/>
</dbReference>
<proteinExistence type="predicted"/>
<gene>
    <name evidence="2" type="ORF">Zmor_018383</name>
</gene>
<organism evidence="2 3">
    <name type="scientific">Zophobas morio</name>
    <dbReference type="NCBI Taxonomy" id="2755281"/>
    <lineage>
        <taxon>Eukaryota</taxon>
        <taxon>Metazoa</taxon>
        <taxon>Ecdysozoa</taxon>
        <taxon>Arthropoda</taxon>
        <taxon>Hexapoda</taxon>
        <taxon>Insecta</taxon>
        <taxon>Pterygota</taxon>
        <taxon>Neoptera</taxon>
        <taxon>Endopterygota</taxon>
        <taxon>Coleoptera</taxon>
        <taxon>Polyphaga</taxon>
        <taxon>Cucujiformia</taxon>
        <taxon>Tenebrionidae</taxon>
        <taxon>Zophobas</taxon>
    </lineage>
</organism>
<evidence type="ECO:0000313" key="2">
    <source>
        <dbReference type="EMBL" id="KAJ3652415.1"/>
    </source>
</evidence>
<dbReference type="EMBL" id="JALNTZ010000005">
    <property type="protein sequence ID" value="KAJ3652415.1"/>
    <property type="molecule type" value="Genomic_DNA"/>
</dbReference>
<name>A0AA38MCZ9_9CUCU</name>
<keyword evidence="3" id="KW-1185">Reference proteome</keyword>
<dbReference type="PROSITE" id="PS50878">
    <property type="entry name" value="RT_POL"/>
    <property type="match status" value="1"/>
</dbReference>
<evidence type="ECO:0000313" key="3">
    <source>
        <dbReference type="Proteomes" id="UP001168821"/>
    </source>
</evidence>
<accession>A0AA38MCZ9</accession>
<dbReference type="AlphaFoldDB" id="A0AA38MCZ9"/>
<protein>
    <recommendedName>
        <fullName evidence="1">Reverse transcriptase domain-containing protein</fullName>
    </recommendedName>
</protein>
<reference evidence="2" key="1">
    <citation type="journal article" date="2023" name="G3 (Bethesda)">
        <title>Whole genome assemblies of Zophobas morio and Tenebrio molitor.</title>
        <authorList>
            <person name="Kaur S."/>
            <person name="Stinson S.A."/>
            <person name="diCenzo G.C."/>
        </authorList>
    </citation>
    <scope>NUCLEOTIDE SEQUENCE</scope>
    <source>
        <strain evidence="2">QUZm001</strain>
    </source>
</reference>
<dbReference type="Proteomes" id="UP001168821">
    <property type="component" value="Unassembled WGS sequence"/>
</dbReference>
<dbReference type="Pfam" id="PF00078">
    <property type="entry name" value="RVT_1"/>
    <property type="match status" value="1"/>
</dbReference>
<evidence type="ECO:0000259" key="1">
    <source>
        <dbReference type="PROSITE" id="PS50878"/>
    </source>
</evidence>
<dbReference type="PANTHER" id="PTHR19446">
    <property type="entry name" value="REVERSE TRANSCRIPTASES"/>
    <property type="match status" value="1"/>
</dbReference>